<dbReference type="InterPro" id="IPR038765">
    <property type="entry name" value="Papain-like_cys_pep_sf"/>
</dbReference>
<gene>
    <name evidence="2" type="ORF">EDD59_11831</name>
</gene>
<proteinExistence type="predicted"/>
<comment type="caution">
    <text evidence="2">The sequence shown here is derived from an EMBL/GenBank/DDBJ whole genome shotgun (WGS) entry which is preliminary data.</text>
</comment>
<dbReference type="OrthoDB" id="9788327at2"/>
<dbReference type="SMART" id="SM00460">
    <property type="entry name" value="TGc"/>
    <property type="match status" value="1"/>
</dbReference>
<sequence>MKKGYCRLLILTGVILALSGCGRENETKSKSAALEQAAVLKEKYSDSDKYIFQEEPIYINMNESITFPTKISKSADFEKNNQDDHTAEPFTVYEDCDLTRPLFRPDTISKKSSGYNFIISPSPQNIATESVSFSKGYNKKKETFTLLGDDSWGIYDTLYLVQNNDLNTGRLLEKPYIYLVKIDHSSVKMAAPKVKMSITDDGQLNLEWARVKRAEYYLVIQEQLSLKEENGYLEGPRFACLEIAKSEKAHISGYRLGASMEYSSDNKNDPAYKTDLELRDEVDAGVGDYHIFVVAVNKYKNLSVPGNSISSDAIGNKVPIGLAWNTFSNKYASIVSDGVKKIEDLPDRVPMIMADGSVSEYTVTYSIDESNTDLIYYQVDNTVFDKDWYYNLLPEIDDTYYSPKRKILQVSYNEDAVQGMESIKEQVIRTAGEVVNGNMDELEKVKAINRYLVETSDFDDDAFAKAEEYRKLRELDSSEESKKLSHDEWREMEDKRDTLKEELRERKQSFNMIGVLLHQKGTSDSYAEAFAALGTQAGLMCVCVTGETASGEAHTWNYVKINGEWRVADVAGNEMEGSGNTEKYLNLALNDPLYADAYSPDNQFLRK</sequence>
<dbReference type="Proteomes" id="UP000295726">
    <property type="component" value="Unassembled WGS sequence"/>
</dbReference>
<dbReference type="AlphaFoldDB" id="A0A4V2URG4"/>
<evidence type="ECO:0000313" key="3">
    <source>
        <dbReference type="Proteomes" id="UP000295726"/>
    </source>
</evidence>
<feature type="domain" description="Transglutaminase-like" evidence="1">
    <location>
        <begin position="515"/>
        <end position="572"/>
    </location>
</feature>
<keyword evidence="3" id="KW-1185">Reference proteome</keyword>
<evidence type="ECO:0000259" key="1">
    <source>
        <dbReference type="SMART" id="SM00460"/>
    </source>
</evidence>
<organism evidence="2 3">
    <name type="scientific">Muricomes intestini</name>
    <dbReference type="NCBI Taxonomy" id="1796634"/>
    <lineage>
        <taxon>Bacteria</taxon>
        <taxon>Bacillati</taxon>
        <taxon>Bacillota</taxon>
        <taxon>Clostridia</taxon>
        <taxon>Lachnospirales</taxon>
        <taxon>Lachnospiraceae</taxon>
        <taxon>Muricomes</taxon>
    </lineage>
</organism>
<reference evidence="2 3" key="1">
    <citation type="submission" date="2019-03" db="EMBL/GenBank/DDBJ databases">
        <title>Genomic Encyclopedia of Type Strains, Phase IV (KMG-IV): sequencing the most valuable type-strain genomes for metagenomic binning, comparative biology and taxonomic classification.</title>
        <authorList>
            <person name="Goeker M."/>
        </authorList>
    </citation>
    <scope>NUCLEOTIDE SEQUENCE [LARGE SCALE GENOMIC DNA]</scope>
    <source>
        <strain evidence="2 3">DSM 29489</strain>
    </source>
</reference>
<name>A0A4V2URG4_9FIRM</name>
<dbReference type="SUPFAM" id="SSF54001">
    <property type="entry name" value="Cysteine proteinases"/>
    <property type="match status" value="1"/>
</dbReference>
<dbReference type="RefSeq" id="WP_132382307.1">
    <property type="nucleotide sequence ID" value="NZ_DAIRMY010000043.1"/>
</dbReference>
<evidence type="ECO:0000313" key="2">
    <source>
        <dbReference type="EMBL" id="TCS77302.1"/>
    </source>
</evidence>
<dbReference type="PROSITE" id="PS51257">
    <property type="entry name" value="PROKAR_LIPOPROTEIN"/>
    <property type="match status" value="1"/>
</dbReference>
<dbReference type="EMBL" id="SLZZ01000018">
    <property type="protein sequence ID" value="TCS77302.1"/>
    <property type="molecule type" value="Genomic_DNA"/>
</dbReference>
<accession>A0A4V2URG4</accession>
<protein>
    <recommendedName>
        <fullName evidence="1">Transglutaminase-like domain-containing protein</fullName>
    </recommendedName>
</protein>
<dbReference type="InterPro" id="IPR002931">
    <property type="entry name" value="Transglutaminase-like"/>
</dbReference>